<dbReference type="Proteomes" id="UP001337655">
    <property type="component" value="Unassembled WGS sequence"/>
</dbReference>
<dbReference type="RefSeq" id="XP_064661747.1">
    <property type="nucleotide sequence ID" value="XM_064800408.1"/>
</dbReference>
<reference evidence="1 2" key="1">
    <citation type="submission" date="2023-08" db="EMBL/GenBank/DDBJ databases">
        <title>Black Yeasts Isolated from many extreme environments.</title>
        <authorList>
            <person name="Coleine C."/>
            <person name="Stajich J.E."/>
            <person name="Selbmann L."/>
        </authorList>
    </citation>
    <scope>NUCLEOTIDE SEQUENCE [LARGE SCALE GENOMIC DNA]</scope>
    <source>
        <strain evidence="1 2">CCFEE 5935</strain>
    </source>
</reference>
<dbReference type="AlphaFoldDB" id="A0AAV9PJD3"/>
<dbReference type="SUPFAM" id="SSF48403">
    <property type="entry name" value="Ankyrin repeat"/>
    <property type="match status" value="1"/>
</dbReference>
<gene>
    <name evidence="1" type="ORF">LTR77_003151</name>
</gene>
<keyword evidence="2" id="KW-1185">Reference proteome</keyword>
<organism evidence="1 2">
    <name type="scientific">Saxophila tyrrhenica</name>
    <dbReference type="NCBI Taxonomy" id="1690608"/>
    <lineage>
        <taxon>Eukaryota</taxon>
        <taxon>Fungi</taxon>
        <taxon>Dikarya</taxon>
        <taxon>Ascomycota</taxon>
        <taxon>Pezizomycotina</taxon>
        <taxon>Dothideomycetes</taxon>
        <taxon>Dothideomycetidae</taxon>
        <taxon>Mycosphaerellales</taxon>
        <taxon>Extremaceae</taxon>
        <taxon>Saxophila</taxon>
    </lineage>
</organism>
<evidence type="ECO:0000313" key="2">
    <source>
        <dbReference type="Proteomes" id="UP001337655"/>
    </source>
</evidence>
<dbReference type="GeneID" id="89924498"/>
<proteinExistence type="predicted"/>
<dbReference type="Gene3D" id="1.25.40.20">
    <property type="entry name" value="Ankyrin repeat-containing domain"/>
    <property type="match status" value="1"/>
</dbReference>
<accession>A0AAV9PJD3</accession>
<dbReference type="EMBL" id="JAVRRT010000004">
    <property type="protein sequence ID" value="KAK5173029.1"/>
    <property type="molecule type" value="Genomic_DNA"/>
</dbReference>
<comment type="caution">
    <text evidence="1">The sequence shown here is derived from an EMBL/GenBank/DDBJ whole genome shotgun (WGS) entry which is preliminary data.</text>
</comment>
<evidence type="ECO:0000313" key="1">
    <source>
        <dbReference type="EMBL" id="KAK5173029.1"/>
    </source>
</evidence>
<name>A0AAV9PJD3_9PEZI</name>
<sequence length="255" mass="27530">MATRLKPRSNRTLEDLKNSHDVLSGMDSQALCTFCTSKSLDLETGLNAPYGRLLKASNPGKLRSDFSSRAATTSDAAAADELFALRWGPTAVPVYNVTLMFLYLHARQRARKLPLHRLLPRRLWRQGNGADMSGTTALMHAVSTKPYSEPAYAQLLLDGGGEINTGNRFGCMAAHDIVMVRPGSGMEGKAVETLRWFVEHGGDARIADADGDGVTPVSMAGKARRFAPRLAEVLGCGIGEVKGKVVFGPPRPPPR</sequence>
<dbReference type="InterPro" id="IPR036770">
    <property type="entry name" value="Ankyrin_rpt-contain_sf"/>
</dbReference>
<protein>
    <submittedName>
        <fullName evidence="1">Uncharacterized protein</fullName>
    </submittedName>
</protein>